<reference evidence="3" key="1">
    <citation type="journal article" date="2023" name="Commun. Biol.">
        <title>Genome analysis of Parmales, the sister group of diatoms, reveals the evolutionary specialization of diatoms from phago-mixotrophs to photoautotrophs.</title>
        <authorList>
            <person name="Ban H."/>
            <person name="Sato S."/>
            <person name="Yoshikawa S."/>
            <person name="Yamada K."/>
            <person name="Nakamura Y."/>
            <person name="Ichinomiya M."/>
            <person name="Sato N."/>
            <person name="Blanc-Mathieu R."/>
            <person name="Endo H."/>
            <person name="Kuwata A."/>
            <person name="Ogata H."/>
        </authorList>
    </citation>
    <scope>NUCLEOTIDE SEQUENCE [LARGE SCALE GENOMIC DNA]</scope>
</reference>
<organism evidence="2 3">
    <name type="scientific">Triparma laevis f. inornata</name>
    <dbReference type="NCBI Taxonomy" id="1714386"/>
    <lineage>
        <taxon>Eukaryota</taxon>
        <taxon>Sar</taxon>
        <taxon>Stramenopiles</taxon>
        <taxon>Ochrophyta</taxon>
        <taxon>Bolidophyceae</taxon>
        <taxon>Parmales</taxon>
        <taxon>Triparmaceae</taxon>
        <taxon>Triparma</taxon>
    </lineage>
</organism>
<feature type="compositionally biased region" description="Acidic residues" evidence="1">
    <location>
        <begin position="112"/>
        <end position="121"/>
    </location>
</feature>
<evidence type="ECO:0000313" key="3">
    <source>
        <dbReference type="Proteomes" id="UP001162640"/>
    </source>
</evidence>
<evidence type="ECO:0000256" key="1">
    <source>
        <dbReference type="SAM" id="MobiDB-lite"/>
    </source>
</evidence>
<evidence type="ECO:0000313" key="2">
    <source>
        <dbReference type="EMBL" id="GMH82933.1"/>
    </source>
</evidence>
<proteinExistence type="predicted"/>
<comment type="caution">
    <text evidence="2">The sequence shown here is derived from an EMBL/GenBank/DDBJ whole genome shotgun (WGS) entry which is preliminary data.</text>
</comment>
<sequence length="121" mass="13605">MTLPTQNNPFQGQNIIRLESACETTINSLGSQQQKLQRDLRMKGGQIKFLMDTQALLFERLTGVEAKEKERESAQALLIERLMGVEERLKVIDAGFGADSREYSAGGYLDGDNTEEYSEED</sequence>
<feature type="region of interest" description="Disordered" evidence="1">
    <location>
        <begin position="102"/>
        <end position="121"/>
    </location>
</feature>
<dbReference type="AlphaFoldDB" id="A0A9W7EMU0"/>
<name>A0A9W7EMU0_9STRA</name>
<accession>A0A9W7EMU0</accession>
<gene>
    <name evidence="2" type="ORF">TL16_g09428</name>
</gene>
<dbReference type="Proteomes" id="UP001162640">
    <property type="component" value="Unassembled WGS sequence"/>
</dbReference>
<dbReference type="EMBL" id="BLQM01000321">
    <property type="protein sequence ID" value="GMH82933.1"/>
    <property type="molecule type" value="Genomic_DNA"/>
</dbReference>
<protein>
    <submittedName>
        <fullName evidence="2">Uncharacterized protein</fullName>
    </submittedName>
</protein>